<evidence type="ECO:0000256" key="8">
    <source>
        <dbReference type="PIRSR" id="PIRSR602401-1"/>
    </source>
</evidence>
<dbReference type="OrthoDB" id="1470350at2759"/>
<evidence type="ECO:0000256" key="1">
    <source>
        <dbReference type="ARBA" id="ARBA00001971"/>
    </source>
</evidence>
<evidence type="ECO:0000256" key="4">
    <source>
        <dbReference type="ARBA" id="ARBA00022723"/>
    </source>
</evidence>
<feature type="binding site" description="axial binding residue" evidence="8">
    <location>
        <position position="420"/>
    </location>
    <ligand>
        <name>heme</name>
        <dbReference type="ChEBI" id="CHEBI:30413"/>
    </ligand>
    <ligandPart>
        <name>Fe</name>
        <dbReference type="ChEBI" id="CHEBI:18248"/>
    </ligandPart>
</feature>
<protein>
    <recommendedName>
        <fullName evidence="13">Cytochrome P450</fullName>
    </recommendedName>
</protein>
<sequence>MWVGAVALAMSTVALGLLHQIWTDPLRKYPGPFIARVSRIPYMWHTVRGDTIFWIKQLHERYGEVVRVAPDELSYTTRDGWAEIYGHTTGDRRTTQKDPRFYSTFGNAQDILNADDDTHPRFRRNFSHGFSDRLLKEQEPTIRHYADLLVQNLRQTSGRPFDLLEVLNFTTFDIMGDLTFGEPLGLLEGSPEYIPWIKVVFATVKSVVLFRLGRYFPLLMPLVTHLLIPKSLQREQMQNFQNCIERVDRRLAKKDARPDIWGLILRREVDNEDKGRARLTVEEMYTNSQIFMIAGTETTATLLSGLTYYLLTNPDKLAILRSEIETAFPGGDGEMTISRLAALPYLNACIEEGLRMYPPVPVGLPRLVPAEGKMINGERVPGKYFKNPDQFVPERWTGSEEYAGDHRKALQPFSFGPRNCLGRNLAYHEMRLILAKVIRNLELRLCPESVGWSEQKVFNVWEKRPLMVSARAMMV</sequence>
<dbReference type="RefSeq" id="XP_026600711.1">
    <property type="nucleotide sequence ID" value="XM_026750698.1"/>
</dbReference>
<comment type="similarity">
    <text evidence="2 9">Belongs to the cytochrome P450 family.</text>
</comment>
<keyword evidence="12" id="KW-1185">Reference proteome</keyword>
<dbReference type="InterPro" id="IPR001128">
    <property type="entry name" value="Cyt_P450"/>
</dbReference>
<dbReference type="STRING" id="1810919.A0A3D8R4D1"/>
<dbReference type="Proteomes" id="UP000256690">
    <property type="component" value="Unassembled WGS sequence"/>
</dbReference>
<keyword evidence="5 9" id="KW-0560">Oxidoreductase</keyword>
<dbReference type="InterPro" id="IPR002401">
    <property type="entry name" value="Cyt_P450_E_grp-I"/>
</dbReference>
<evidence type="ECO:0000313" key="11">
    <source>
        <dbReference type="EMBL" id="RDW68922.1"/>
    </source>
</evidence>
<dbReference type="GO" id="GO:0004497">
    <property type="term" value="F:monooxygenase activity"/>
    <property type="evidence" value="ECO:0007669"/>
    <property type="project" value="UniProtKB-KW"/>
</dbReference>
<feature type="chain" id="PRO_5017626276" description="Cytochrome P450" evidence="10">
    <location>
        <begin position="17"/>
        <end position="475"/>
    </location>
</feature>
<dbReference type="Gene3D" id="1.10.630.10">
    <property type="entry name" value="Cytochrome P450"/>
    <property type="match status" value="1"/>
</dbReference>
<dbReference type="InterPro" id="IPR017972">
    <property type="entry name" value="Cyt_P450_CS"/>
</dbReference>
<dbReference type="GO" id="GO:0005506">
    <property type="term" value="F:iron ion binding"/>
    <property type="evidence" value="ECO:0007669"/>
    <property type="project" value="InterPro"/>
</dbReference>
<comment type="caution">
    <text evidence="11">The sequence shown here is derived from an EMBL/GenBank/DDBJ whole genome shotgun (WGS) entry which is preliminary data.</text>
</comment>
<accession>A0A3D8R4D1</accession>
<dbReference type="PROSITE" id="PS00086">
    <property type="entry name" value="CYTOCHROME_P450"/>
    <property type="match status" value="1"/>
</dbReference>
<evidence type="ECO:0008006" key="13">
    <source>
        <dbReference type="Google" id="ProtNLM"/>
    </source>
</evidence>
<dbReference type="PANTHER" id="PTHR24305">
    <property type="entry name" value="CYTOCHROME P450"/>
    <property type="match status" value="1"/>
</dbReference>
<dbReference type="InterPro" id="IPR050121">
    <property type="entry name" value="Cytochrome_P450_monoxygenase"/>
</dbReference>
<dbReference type="EMBL" id="PVWQ01000011">
    <property type="protein sequence ID" value="RDW68922.1"/>
    <property type="molecule type" value="Genomic_DNA"/>
</dbReference>
<dbReference type="SUPFAM" id="SSF48264">
    <property type="entry name" value="Cytochrome P450"/>
    <property type="match status" value="1"/>
</dbReference>
<keyword evidence="3 8" id="KW-0349">Heme</keyword>
<gene>
    <name evidence="11" type="ORF">DSM5745_08682</name>
</gene>
<evidence type="ECO:0000256" key="3">
    <source>
        <dbReference type="ARBA" id="ARBA00022617"/>
    </source>
</evidence>
<organism evidence="11 12">
    <name type="scientific">Aspergillus mulundensis</name>
    <dbReference type="NCBI Taxonomy" id="1810919"/>
    <lineage>
        <taxon>Eukaryota</taxon>
        <taxon>Fungi</taxon>
        <taxon>Dikarya</taxon>
        <taxon>Ascomycota</taxon>
        <taxon>Pezizomycotina</taxon>
        <taxon>Eurotiomycetes</taxon>
        <taxon>Eurotiomycetidae</taxon>
        <taxon>Eurotiales</taxon>
        <taxon>Aspergillaceae</taxon>
        <taxon>Aspergillus</taxon>
        <taxon>Aspergillus subgen. Nidulantes</taxon>
    </lineage>
</organism>
<keyword evidence="10" id="KW-0732">Signal</keyword>
<dbReference type="PRINTS" id="PR00463">
    <property type="entry name" value="EP450I"/>
</dbReference>
<keyword evidence="7 9" id="KW-0503">Monooxygenase</keyword>
<evidence type="ECO:0000256" key="7">
    <source>
        <dbReference type="ARBA" id="ARBA00023033"/>
    </source>
</evidence>
<evidence type="ECO:0000256" key="2">
    <source>
        <dbReference type="ARBA" id="ARBA00010617"/>
    </source>
</evidence>
<dbReference type="InterPro" id="IPR036396">
    <property type="entry name" value="Cyt_P450_sf"/>
</dbReference>
<dbReference type="GO" id="GO:0016705">
    <property type="term" value="F:oxidoreductase activity, acting on paired donors, with incorporation or reduction of molecular oxygen"/>
    <property type="evidence" value="ECO:0007669"/>
    <property type="project" value="InterPro"/>
</dbReference>
<evidence type="ECO:0000313" key="12">
    <source>
        <dbReference type="Proteomes" id="UP000256690"/>
    </source>
</evidence>
<proteinExistence type="inferred from homology"/>
<dbReference type="GeneID" id="38119052"/>
<keyword evidence="4 8" id="KW-0479">Metal-binding</keyword>
<reference evidence="11 12" key="1">
    <citation type="journal article" date="2018" name="IMA Fungus">
        <title>IMA Genome-F 9: Draft genome sequence of Annulohypoxylon stygium, Aspergillus mulundensis, Berkeleyomyces basicola (syn. Thielaviopsis basicola), Ceratocystis smalleyi, two Cercospora beticola strains, Coleophoma cylindrospora, Fusarium fracticaudum, Phialophora cf. hyalina, and Morchella septimelata.</title>
        <authorList>
            <person name="Wingfield B.D."/>
            <person name="Bills G.F."/>
            <person name="Dong Y."/>
            <person name="Huang W."/>
            <person name="Nel W.J."/>
            <person name="Swalarsk-Parry B.S."/>
            <person name="Vaghefi N."/>
            <person name="Wilken P.M."/>
            <person name="An Z."/>
            <person name="de Beer Z.W."/>
            <person name="De Vos L."/>
            <person name="Chen L."/>
            <person name="Duong T.A."/>
            <person name="Gao Y."/>
            <person name="Hammerbacher A."/>
            <person name="Kikkert J.R."/>
            <person name="Li Y."/>
            <person name="Li H."/>
            <person name="Li K."/>
            <person name="Li Q."/>
            <person name="Liu X."/>
            <person name="Ma X."/>
            <person name="Naidoo K."/>
            <person name="Pethybridge S.J."/>
            <person name="Sun J."/>
            <person name="Steenkamp E.T."/>
            <person name="van der Nest M.A."/>
            <person name="van Wyk S."/>
            <person name="Wingfield M.J."/>
            <person name="Xiong C."/>
            <person name="Yue Q."/>
            <person name="Zhang X."/>
        </authorList>
    </citation>
    <scope>NUCLEOTIDE SEQUENCE [LARGE SCALE GENOMIC DNA]</scope>
    <source>
        <strain evidence="11 12">DSM 5745</strain>
    </source>
</reference>
<keyword evidence="6 8" id="KW-0408">Iron</keyword>
<dbReference type="Pfam" id="PF00067">
    <property type="entry name" value="p450"/>
    <property type="match status" value="1"/>
</dbReference>
<dbReference type="PRINTS" id="PR00385">
    <property type="entry name" value="P450"/>
</dbReference>
<dbReference type="AlphaFoldDB" id="A0A3D8R4D1"/>
<evidence type="ECO:0000256" key="5">
    <source>
        <dbReference type="ARBA" id="ARBA00023002"/>
    </source>
</evidence>
<comment type="cofactor">
    <cofactor evidence="1 8">
        <name>heme</name>
        <dbReference type="ChEBI" id="CHEBI:30413"/>
    </cofactor>
</comment>
<dbReference type="CDD" id="cd11058">
    <property type="entry name" value="CYP60B-like"/>
    <property type="match status" value="1"/>
</dbReference>
<evidence type="ECO:0000256" key="9">
    <source>
        <dbReference type="RuleBase" id="RU000461"/>
    </source>
</evidence>
<dbReference type="PANTHER" id="PTHR24305:SF210">
    <property type="entry name" value="CYTOCHROME P450 MONOOXYGENASE ASQL-RELATED"/>
    <property type="match status" value="1"/>
</dbReference>
<feature type="signal peptide" evidence="10">
    <location>
        <begin position="1"/>
        <end position="16"/>
    </location>
</feature>
<dbReference type="GO" id="GO:0044550">
    <property type="term" value="P:secondary metabolite biosynthetic process"/>
    <property type="evidence" value="ECO:0007669"/>
    <property type="project" value="UniProtKB-ARBA"/>
</dbReference>
<name>A0A3D8R4D1_9EURO</name>
<evidence type="ECO:0000256" key="6">
    <source>
        <dbReference type="ARBA" id="ARBA00023004"/>
    </source>
</evidence>
<dbReference type="GO" id="GO:0020037">
    <property type="term" value="F:heme binding"/>
    <property type="evidence" value="ECO:0007669"/>
    <property type="project" value="InterPro"/>
</dbReference>
<evidence type="ECO:0000256" key="10">
    <source>
        <dbReference type="SAM" id="SignalP"/>
    </source>
</evidence>